<dbReference type="Pfam" id="PF20991">
    <property type="entry name" value="CBP66_1st"/>
    <property type="match status" value="1"/>
</dbReference>
<evidence type="ECO:0000313" key="4">
    <source>
        <dbReference type="EMBL" id="RHW73549.1"/>
    </source>
</evidence>
<feature type="domain" description="Nuclear cap binding complex subunit CBP66 second" evidence="3">
    <location>
        <begin position="105"/>
        <end position="182"/>
    </location>
</feature>
<organism evidence="4">
    <name type="scientific">Trypanosoma brucei equiperdum</name>
    <dbReference type="NCBI Taxonomy" id="630700"/>
    <lineage>
        <taxon>Eukaryota</taxon>
        <taxon>Discoba</taxon>
        <taxon>Euglenozoa</taxon>
        <taxon>Kinetoplastea</taxon>
        <taxon>Metakinetoplastina</taxon>
        <taxon>Trypanosomatida</taxon>
        <taxon>Trypanosomatidae</taxon>
        <taxon>Trypanosoma</taxon>
    </lineage>
</organism>
<dbReference type="EMBL" id="QSBY01000003">
    <property type="protein sequence ID" value="RHW73549.1"/>
    <property type="molecule type" value="Genomic_DNA"/>
</dbReference>
<feature type="domain" description="Nuclear cap binding complex subunit CBP66 N-terminal" evidence="2">
    <location>
        <begin position="5"/>
        <end position="100"/>
    </location>
</feature>
<comment type="caution">
    <text evidence="4">The sequence shown here is derived from an EMBL/GenBank/DDBJ whole genome shotgun (WGS) entry which is preliminary data.</text>
</comment>
<dbReference type="GO" id="GO:0005846">
    <property type="term" value="C:nuclear cap binding complex"/>
    <property type="evidence" value="ECO:0007669"/>
    <property type="project" value="InterPro"/>
</dbReference>
<evidence type="ECO:0000259" key="1">
    <source>
        <dbReference type="Pfam" id="PF19043"/>
    </source>
</evidence>
<protein>
    <submittedName>
        <fullName evidence="4">Nuclear cap-binding protein subunit 66</fullName>
    </submittedName>
</protein>
<name>A0A3L6LAG7_9TRYP</name>
<dbReference type="InterPro" id="IPR043965">
    <property type="entry name" value="CBP66_C"/>
</dbReference>
<evidence type="ECO:0000259" key="3">
    <source>
        <dbReference type="Pfam" id="PF20992"/>
    </source>
</evidence>
<sequence length="586" mass="66629">MPPRRSFVFITNIPDYLLQPLAVGNNNHHNKLRASRDPRYERLRSFLSTHTSGVMHVMHLETRGYALALYASEEEALAACKTTITPKYRQCEYPPMVLRILERPRPAPLQSVYTPTVTIEGETILKEELANTRGLELVYRGRAIARWCPNTLSQQDCPFGASCNWIHKCAYQQTVRKRPRLDPVSQQQQQKQPMSSEELTRLRHVTHNTKCGEEQLVPPDMKFDFSVYVPVAHKEAVALVDNEGTGGSSRLVDDVIKRVEAACSAYSGPYFVKFAFCGGAPWDWSLHNTSLGLSALRKRAPFPTNGAPTPLERDIFTQQLLYHMNQMNRFDTIALAVHALAKSPKVRRALQRELEYDQSLISCNDKGDKDAVSLHLCVRPWLFLPTVGVEATVFLEGGGEVLRGIVQRKGAVRLMISHALLRQQEEKQGMDFSRFAVLGSGQDLEAESYLESEIQRMSLLVKRSAQRLQQYIRQQRDRFPPGAAWCVHIAVSPPPLVPFRPQQYGSGVEQQKGECKQEESEERVTSKCVVLSLQEYQPAYEEHVALHGELRAGEVMWNTRKHGYVALIPREMLERLRLESQVEEKE</sequence>
<dbReference type="Pfam" id="PF19043">
    <property type="entry name" value="CBP66"/>
    <property type="match status" value="1"/>
</dbReference>
<reference evidence="4" key="1">
    <citation type="submission" date="2018-09" db="EMBL/GenBank/DDBJ databases">
        <title>whole genome sequence of T. equiperdum IVM-t1 strain.</title>
        <authorList>
            <person name="Suganuma K."/>
        </authorList>
    </citation>
    <scope>NUCLEOTIDE SEQUENCE [LARGE SCALE GENOMIC DNA]</scope>
    <source>
        <strain evidence="4">IVM-t1</strain>
    </source>
</reference>
<dbReference type="InterPro" id="IPR048322">
    <property type="entry name" value="CBP66_2nd"/>
</dbReference>
<proteinExistence type="predicted"/>
<dbReference type="Pfam" id="PF20992">
    <property type="entry name" value="CBP66_2nd"/>
    <property type="match status" value="1"/>
</dbReference>
<dbReference type="InterPro" id="IPR048321">
    <property type="entry name" value="CBP66_1st"/>
</dbReference>
<dbReference type="AlphaFoldDB" id="A0A3L6LAG7"/>
<gene>
    <name evidence="4" type="primary">CBP66</name>
    <name evidence="4" type="ORF">DPX39_030014900</name>
</gene>
<accession>A0A3L6LAG7</accession>
<evidence type="ECO:0000259" key="2">
    <source>
        <dbReference type="Pfam" id="PF20991"/>
    </source>
</evidence>
<feature type="domain" description="Nuclear cap-binding complex subunit CBP66 C-terminal" evidence="1">
    <location>
        <begin position="192"/>
        <end position="578"/>
    </location>
</feature>
<dbReference type="Proteomes" id="UP000266743">
    <property type="component" value="Chromosome 3"/>
</dbReference>